<keyword evidence="1" id="KW-1133">Transmembrane helix</keyword>
<keyword evidence="3" id="KW-1185">Reference proteome</keyword>
<accession>A0A8J8SWN3</accession>
<name>A0A8J8SWN3_HALGN</name>
<organism evidence="2 3">
    <name type="scientific">Halteria grandinella</name>
    <dbReference type="NCBI Taxonomy" id="5974"/>
    <lineage>
        <taxon>Eukaryota</taxon>
        <taxon>Sar</taxon>
        <taxon>Alveolata</taxon>
        <taxon>Ciliophora</taxon>
        <taxon>Intramacronucleata</taxon>
        <taxon>Spirotrichea</taxon>
        <taxon>Stichotrichia</taxon>
        <taxon>Sporadotrichida</taxon>
        <taxon>Halteriidae</taxon>
        <taxon>Halteria</taxon>
    </lineage>
</organism>
<keyword evidence="1" id="KW-0472">Membrane</keyword>
<evidence type="ECO:0000256" key="1">
    <source>
        <dbReference type="SAM" id="Phobius"/>
    </source>
</evidence>
<reference evidence="2" key="1">
    <citation type="submission" date="2019-06" db="EMBL/GenBank/DDBJ databases">
        <authorList>
            <person name="Zheng W."/>
        </authorList>
    </citation>
    <scope>NUCLEOTIDE SEQUENCE</scope>
    <source>
        <strain evidence="2">QDHG01</strain>
    </source>
</reference>
<keyword evidence="1" id="KW-0812">Transmembrane</keyword>
<comment type="caution">
    <text evidence="2">The sequence shown here is derived from an EMBL/GenBank/DDBJ whole genome shotgun (WGS) entry which is preliminary data.</text>
</comment>
<sequence>MINQNVQSLSAFITNDLEKVFAILILILNILLIFWISINYRSIIRFYVRVMDPTLLKMHTLIFILTARIYIKQNQCVFKHIVMQLEDASYIYRALILSNPQFSEHYNQVAIFFMTQPQGSLEPNGIIYSKLGLLSFRNSSIIFRS</sequence>
<dbReference type="Proteomes" id="UP000785679">
    <property type="component" value="Unassembled WGS sequence"/>
</dbReference>
<gene>
    <name evidence="2" type="ORF">FGO68_gene15413</name>
</gene>
<dbReference type="EMBL" id="RRYP01018554">
    <property type="protein sequence ID" value="TNV73592.1"/>
    <property type="molecule type" value="Genomic_DNA"/>
</dbReference>
<protein>
    <submittedName>
        <fullName evidence="2">Uncharacterized protein</fullName>
    </submittedName>
</protein>
<dbReference type="AlphaFoldDB" id="A0A8J8SWN3"/>
<proteinExistence type="predicted"/>
<evidence type="ECO:0000313" key="2">
    <source>
        <dbReference type="EMBL" id="TNV73592.1"/>
    </source>
</evidence>
<feature type="transmembrane region" description="Helical" evidence="1">
    <location>
        <begin position="20"/>
        <end position="38"/>
    </location>
</feature>
<evidence type="ECO:0000313" key="3">
    <source>
        <dbReference type="Proteomes" id="UP000785679"/>
    </source>
</evidence>
<dbReference type="OrthoDB" id="291847at2759"/>